<reference evidence="12 15" key="3">
    <citation type="submission" date="2020-08" db="EMBL/GenBank/DDBJ databases">
        <title>Genomic Encyclopedia of Type Strains, Phase III (KMG-III): the genomes of soil and plant-associated and newly described type strains.</title>
        <authorList>
            <person name="Whitman W."/>
        </authorList>
    </citation>
    <scope>NUCLEOTIDE SEQUENCE [LARGE SCALE GENOMIC DNA]</scope>
    <source>
        <strain evidence="12 15">CECT 3259</strain>
    </source>
</reference>
<dbReference type="InterPro" id="IPR020846">
    <property type="entry name" value="MFS_dom"/>
</dbReference>
<evidence type="ECO:0000256" key="5">
    <source>
        <dbReference type="ARBA" id="ARBA00022692"/>
    </source>
</evidence>
<dbReference type="GO" id="GO:0005886">
    <property type="term" value="C:plasma membrane"/>
    <property type="evidence" value="ECO:0007669"/>
    <property type="project" value="UniProtKB-SubCell"/>
</dbReference>
<feature type="transmembrane region" description="Helical" evidence="10">
    <location>
        <begin position="397"/>
        <end position="418"/>
    </location>
</feature>
<gene>
    <name evidence="13" type="ORF">AF335_17830</name>
    <name evidence="12" type="ORF">FHS36_003767</name>
</gene>
<name>A0A2N8NUK7_STREU</name>
<feature type="region of interest" description="Disordered" evidence="9">
    <location>
        <begin position="460"/>
        <end position="488"/>
    </location>
</feature>
<dbReference type="Proteomes" id="UP000528608">
    <property type="component" value="Unassembled WGS sequence"/>
</dbReference>
<feature type="transmembrane region" description="Helical" evidence="10">
    <location>
        <begin position="48"/>
        <end position="66"/>
    </location>
</feature>
<feature type="transmembrane region" description="Helical" evidence="10">
    <location>
        <begin position="140"/>
        <end position="163"/>
    </location>
</feature>
<feature type="transmembrane region" description="Helical" evidence="10">
    <location>
        <begin position="438"/>
        <end position="456"/>
    </location>
</feature>
<feature type="transmembrane region" description="Helical" evidence="10">
    <location>
        <begin position="363"/>
        <end position="385"/>
    </location>
</feature>
<feature type="transmembrane region" description="Helical" evidence="10">
    <location>
        <begin position="169"/>
        <end position="188"/>
    </location>
</feature>
<feature type="transmembrane region" description="Helical" evidence="10">
    <location>
        <begin position="78"/>
        <end position="101"/>
    </location>
</feature>
<evidence type="ECO:0000313" key="13">
    <source>
        <dbReference type="EMBL" id="PNE32456.1"/>
    </source>
</evidence>
<keyword evidence="6 10" id="KW-1133">Transmembrane helix</keyword>
<dbReference type="AlphaFoldDB" id="A0A2N8NUK7"/>
<evidence type="ECO:0000256" key="3">
    <source>
        <dbReference type="ARBA" id="ARBA00022448"/>
    </source>
</evidence>
<evidence type="ECO:0000313" key="15">
    <source>
        <dbReference type="Proteomes" id="UP000528608"/>
    </source>
</evidence>
<feature type="transmembrane region" description="Helical" evidence="10">
    <location>
        <begin position="331"/>
        <end position="351"/>
    </location>
</feature>
<dbReference type="InterPro" id="IPR036259">
    <property type="entry name" value="MFS_trans_sf"/>
</dbReference>
<keyword evidence="8" id="KW-0046">Antibiotic resistance</keyword>
<organism evidence="13 14">
    <name type="scientific">Streptomyces eurocidicus</name>
    <name type="common">Streptoverticillium eurocidicus</name>
    <dbReference type="NCBI Taxonomy" id="66423"/>
    <lineage>
        <taxon>Bacteria</taxon>
        <taxon>Bacillati</taxon>
        <taxon>Actinomycetota</taxon>
        <taxon>Actinomycetes</taxon>
        <taxon>Kitasatosporales</taxon>
        <taxon>Streptomycetaceae</taxon>
        <taxon>Streptomyces</taxon>
    </lineage>
</organism>
<keyword evidence="4" id="KW-1003">Cell membrane</keyword>
<reference evidence="14" key="2">
    <citation type="submission" date="2015-07" db="EMBL/GenBank/DDBJ databases">
        <authorList>
            <person name="Graham D.E."/>
            <person name="Giannone R.J."/>
            <person name="Gulvik C.A."/>
            <person name="Hettich R.L."/>
            <person name="Klingeman D.M."/>
            <person name="Mahan K.M."/>
            <person name="Parry R.J."/>
            <person name="Spain J.C."/>
        </authorList>
    </citation>
    <scope>NUCLEOTIDE SEQUENCE [LARGE SCALE GENOMIC DNA]</scope>
    <source>
        <strain evidence="14">ATCC 27428</strain>
    </source>
</reference>
<comment type="caution">
    <text evidence="13">The sequence shown here is derived from an EMBL/GenBank/DDBJ whole genome shotgun (WGS) entry which is preliminary data.</text>
</comment>
<feature type="transmembrane region" description="Helical" evidence="10">
    <location>
        <begin position="12"/>
        <end position="36"/>
    </location>
</feature>
<accession>A0A2N8NUK7</accession>
<dbReference type="PANTHER" id="PTHR42718:SF9">
    <property type="entry name" value="MAJOR FACILITATOR SUPERFAMILY MULTIDRUG TRANSPORTER MFSC"/>
    <property type="match status" value="1"/>
</dbReference>
<evidence type="ECO:0000256" key="4">
    <source>
        <dbReference type="ARBA" id="ARBA00022475"/>
    </source>
</evidence>
<dbReference type="InterPro" id="IPR004638">
    <property type="entry name" value="EmrB-like"/>
</dbReference>
<sequence>MPTLTTHRSNLVLAVCCLAIVMVGVDITALNVALPAMERDLHASVSGMQWAIAAYSLAMATLMLCAGSTGDRIGRKRVLVAGIVVFTVASVLCALAPSLSALIGFRILQGVGAAGLSPVAMAIVANVFPGKQERTRAMGLWLGAYGIGLALGPVVGGVLVDAVGWRSVFWLNVPLGIVALVIALLRVPESRAERPRRPDPVGQLLVITLLGPLAYGIIEAPRAGWTAPHVIACFAVTVVSFVALLAYERRRAEPLIEPAFFRDARFSGAIASLVAVFGTFGGFFFLTALYLQNPLRMSASEAGLWMLVPAGSLAVSSVCAAGLARRYGARPLMVGAGVVLAASGMLIALFTGDSSRVMIVVEYVLFGLGVGLSTPLIITAGVSGLPSDRAGLASGMLTTFGRSAFAMGVAALGAILNAGLHGAPLTDAAAFTSAVRPAWWILTAGGVVAALLGILVTRERAASPPGPSPAPSAEQHVSGRPGPAERNG</sequence>
<reference evidence="13" key="1">
    <citation type="submission" date="2015-07" db="EMBL/GenBank/DDBJ databases">
        <authorList>
            <person name="Noorani M."/>
        </authorList>
    </citation>
    <scope>NUCLEOTIDE SEQUENCE [LARGE SCALE GENOMIC DNA]</scope>
    <source>
        <strain evidence="13">ATCC 27428</strain>
    </source>
</reference>
<dbReference type="GO" id="GO:0022857">
    <property type="term" value="F:transmembrane transporter activity"/>
    <property type="evidence" value="ECO:0007669"/>
    <property type="project" value="InterPro"/>
</dbReference>
<dbReference type="Gene3D" id="1.20.1720.10">
    <property type="entry name" value="Multidrug resistance protein D"/>
    <property type="match status" value="1"/>
</dbReference>
<evidence type="ECO:0000256" key="1">
    <source>
        <dbReference type="ARBA" id="ARBA00004651"/>
    </source>
</evidence>
<evidence type="ECO:0000256" key="8">
    <source>
        <dbReference type="ARBA" id="ARBA00023251"/>
    </source>
</evidence>
<dbReference type="Gene3D" id="1.20.1250.20">
    <property type="entry name" value="MFS general substrate transporter like domains"/>
    <property type="match status" value="1"/>
</dbReference>
<dbReference type="EMBL" id="JACHJF010000011">
    <property type="protein sequence ID" value="MBB5120325.1"/>
    <property type="molecule type" value="Genomic_DNA"/>
</dbReference>
<comment type="subcellular location">
    <subcellularLocation>
        <location evidence="1">Cell membrane</location>
        <topology evidence="1">Multi-pass membrane protein</topology>
    </subcellularLocation>
</comment>
<feature type="transmembrane region" description="Helical" evidence="10">
    <location>
        <begin position="107"/>
        <end position="128"/>
    </location>
</feature>
<dbReference type="RefSeq" id="WP_170127737.1">
    <property type="nucleotide sequence ID" value="NZ_JACHJF010000011.1"/>
</dbReference>
<evidence type="ECO:0000256" key="7">
    <source>
        <dbReference type="ARBA" id="ARBA00023136"/>
    </source>
</evidence>
<dbReference type="PANTHER" id="PTHR42718">
    <property type="entry name" value="MAJOR FACILITATOR SUPERFAMILY MULTIDRUG TRANSPORTER MFSC"/>
    <property type="match status" value="1"/>
</dbReference>
<keyword evidence="7 10" id="KW-0472">Membrane</keyword>
<dbReference type="InterPro" id="IPR011701">
    <property type="entry name" value="MFS"/>
</dbReference>
<evidence type="ECO:0000256" key="10">
    <source>
        <dbReference type="SAM" id="Phobius"/>
    </source>
</evidence>
<dbReference type="PROSITE" id="PS50850">
    <property type="entry name" value="MFS"/>
    <property type="match status" value="1"/>
</dbReference>
<evidence type="ECO:0000313" key="12">
    <source>
        <dbReference type="EMBL" id="MBB5120325.1"/>
    </source>
</evidence>
<proteinExistence type="inferred from homology"/>
<dbReference type="CDD" id="cd17321">
    <property type="entry name" value="MFS_MMR_MDR_like"/>
    <property type="match status" value="1"/>
</dbReference>
<keyword evidence="5 10" id="KW-0812">Transmembrane</keyword>
<feature type="domain" description="Major facilitator superfamily (MFS) profile" evidence="11">
    <location>
        <begin position="12"/>
        <end position="461"/>
    </location>
</feature>
<evidence type="ECO:0000256" key="2">
    <source>
        <dbReference type="ARBA" id="ARBA00008537"/>
    </source>
</evidence>
<evidence type="ECO:0000313" key="14">
    <source>
        <dbReference type="Proteomes" id="UP000235945"/>
    </source>
</evidence>
<feature type="transmembrane region" description="Helical" evidence="10">
    <location>
        <begin position="224"/>
        <end position="247"/>
    </location>
</feature>
<evidence type="ECO:0000259" key="11">
    <source>
        <dbReference type="PROSITE" id="PS50850"/>
    </source>
</evidence>
<evidence type="ECO:0000256" key="9">
    <source>
        <dbReference type="SAM" id="MobiDB-lite"/>
    </source>
</evidence>
<dbReference type="EMBL" id="LGUI01000005">
    <property type="protein sequence ID" value="PNE32456.1"/>
    <property type="molecule type" value="Genomic_DNA"/>
</dbReference>
<evidence type="ECO:0000256" key="6">
    <source>
        <dbReference type="ARBA" id="ARBA00022989"/>
    </source>
</evidence>
<feature type="transmembrane region" description="Helical" evidence="10">
    <location>
        <begin position="268"/>
        <end position="291"/>
    </location>
</feature>
<dbReference type="NCBIfam" id="TIGR00711">
    <property type="entry name" value="efflux_EmrB"/>
    <property type="match status" value="1"/>
</dbReference>
<dbReference type="Proteomes" id="UP000235945">
    <property type="component" value="Unassembled WGS sequence"/>
</dbReference>
<comment type="similarity">
    <text evidence="2">Belongs to the major facilitator superfamily. EmrB family.</text>
</comment>
<feature type="transmembrane region" description="Helical" evidence="10">
    <location>
        <begin position="303"/>
        <end position="324"/>
    </location>
</feature>
<protein>
    <submittedName>
        <fullName evidence="12">EmrB/QacA subfamily drug resistance transporter</fullName>
    </submittedName>
</protein>
<keyword evidence="14" id="KW-1185">Reference proteome</keyword>
<dbReference type="Pfam" id="PF07690">
    <property type="entry name" value="MFS_1"/>
    <property type="match status" value="1"/>
</dbReference>
<keyword evidence="3" id="KW-0813">Transport</keyword>
<dbReference type="SUPFAM" id="SSF103473">
    <property type="entry name" value="MFS general substrate transporter"/>
    <property type="match status" value="1"/>
</dbReference>
<dbReference type="GO" id="GO:0046677">
    <property type="term" value="P:response to antibiotic"/>
    <property type="evidence" value="ECO:0007669"/>
    <property type="project" value="UniProtKB-KW"/>
</dbReference>
<feature type="transmembrane region" description="Helical" evidence="10">
    <location>
        <begin position="200"/>
        <end position="218"/>
    </location>
</feature>